<accession>A0ABV0RUT7</accession>
<comment type="caution">
    <text evidence="1">The sequence shown here is derived from an EMBL/GenBank/DDBJ whole genome shotgun (WGS) entry which is preliminary data.</text>
</comment>
<proteinExistence type="predicted"/>
<keyword evidence="2" id="KW-1185">Reference proteome</keyword>
<sequence>MCSPSTRTDACLRRDNNLSSSERFEKTYQQFSSLTPNQAEGTRSTSYDRFFPPVCAWVCCAAPRRGQKLGAKNRKTNFSDAATPLKLDSFFVASGETMGTFCSV</sequence>
<organism evidence="1 2">
    <name type="scientific">Xenoophorus captivus</name>
    <dbReference type="NCBI Taxonomy" id="1517983"/>
    <lineage>
        <taxon>Eukaryota</taxon>
        <taxon>Metazoa</taxon>
        <taxon>Chordata</taxon>
        <taxon>Craniata</taxon>
        <taxon>Vertebrata</taxon>
        <taxon>Euteleostomi</taxon>
        <taxon>Actinopterygii</taxon>
        <taxon>Neopterygii</taxon>
        <taxon>Teleostei</taxon>
        <taxon>Neoteleostei</taxon>
        <taxon>Acanthomorphata</taxon>
        <taxon>Ovalentaria</taxon>
        <taxon>Atherinomorphae</taxon>
        <taxon>Cyprinodontiformes</taxon>
        <taxon>Goodeidae</taxon>
        <taxon>Xenoophorus</taxon>
    </lineage>
</organism>
<dbReference type="EMBL" id="JAHRIN010059044">
    <property type="protein sequence ID" value="MEQ2211646.1"/>
    <property type="molecule type" value="Genomic_DNA"/>
</dbReference>
<reference evidence="1 2" key="1">
    <citation type="submission" date="2021-06" db="EMBL/GenBank/DDBJ databases">
        <authorList>
            <person name="Palmer J.M."/>
        </authorList>
    </citation>
    <scope>NUCLEOTIDE SEQUENCE [LARGE SCALE GENOMIC DNA]</scope>
    <source>
        <strain evidence="1 2">XC_2019</strain>
        <tissue evidence="1">Muscle</tissue>
    </source>
</reference>
<protein>
    <submittedName>
        <fullName evidence="1">Uncharacterized protein</fullName>
    </submittedName>
</protein>
<evidence type="ECO:0000313" key="2">
    <source>
        <dbReference type="Proteomes" id="UP001434883"/>
    </source>
</evidence>
<evidence type="ECO:0000313" key="1">
    <source>
        <dbReference type="EMBL" id="MEQ2211646.1"/>
    </source>
</evidence>
<dbReference type="Proteomes" id="UP001434883">
    <property type="component" value="Unassembled WGS sequence"/>
</dbReference>
<gene>
    <name evidence="1" type="ORF">XENOCAPTIV_010475</name>
</gene>
<name>A0ABV0RUT7_9TELE</name>